<dbReference type="Pfam" id="PF19953">
    <property type="entry name" value="EACC1"/>
    <property type="match status" value="1"/>
</dbReference>
<proteinExistence type="predicted"/>
<keyword evidence="2" id="KW-1185">Reference proteome</keyword>
<name>A0ABW6XD95_9ACTN</name>
<evidence type="ECO:0000313" key="2">
    <source>
        <dbReference type="Proteomes" id="UP001602322"/>
    </source>
</evidence>
<dbReference type="Proteomes" id="UP001602322">
    <property type="component" value="Unassembled WGS sequence"/>
</dbReference>
<gene>
    <name evidence="1" type="ORF">ACFY8O_27820</name>
</gene>
<evidence type="ECO:0000313" key="1">
    <source>
        <dbReference type="EMBL" id="MFF5899713.1"/>
    </source>
</evidence>
<accession>A0ABW6XD95</accession>
<organism evidence="1 2">
    <name type="scientific">Streptomyces argenteolus</name>
    <dbReference type="NCBI Taxonomy" id="67274"/>
    <lineage>
        <taxon>Bacteria</taxon>
        <taxon>Bacillati</taxon>
        <taxon>Actinomycetota</taxon>
        <taxon>Actinomycetes</taxon>
        <taxon>Kitasatosporales</taxon>
        <taxon>Streptomycetaceae</taxon>
        <taxon>Streptomyces</taxon>
    </lineage>
</organism>
<reference evidence="1 2" key="1">
    <citation type="submission" date="2024-10" db="EMBL/GenBank/DDBJ databases">
        <title>The Natural Products Discovery Center: Release of the First 8490 Sequenced Strains for Exploring Actinobacteria Biosynthetic Diversity.</title>
        <authorList>
            <person name="Kalkreuter E."/>
            <person name="Kautsar S.A."/>
            <person name="Yang D."/>
            <person name="Bader C.D."/>
            <person name="Teijaro C.N."/>
            <person name="Fluegel L."/>
            <person name="Davis C.M."/>
            <person name="Simpson J.R."/>
            <person name="Lauterbach L."/>
            <person name="Steele A.D."/>
            <person name="Gui C."/>
            <person name="Meng S."/>
            <person name="Li G."/>
            <person name="Viehrig K."/>
            <person name="Ye F."/>
            <person name="Su P."/>
            <person name="Kiefer A.F."/>
            <person name="Nichols A."/>
            <person name="Cepeda A.J."/>
            <person name="Yan W."/>
            <person name="Fan B."/>
            <person name="Jiang Y."/>
            <person name="Adhikari A."/>
            <person name="Zheng C.-J."/>
            <person name="Schuster L."/>
            <person name="Cowan T.M."/>
            <person name="Smanski M.J."/>
            <person name="Chevrette M.G."/>
            <person name="De Carvalho L.P.S."/>
            <person name="Shen B."/>
        </authorList>
    </citation>
    <scope>NUCLEOTIDE SEQUENCE [LARGE SCALE GENOMIC DNA]</scope>
    <source>
        <strain evidence="1 2">NPDC012540</strain>
    </source>
</reference>
<dbReference type="InterPro" id="IPR045428">
    <property type="entry name" value="EACC1"/>
</dbReference>
<dbReference type="RefSeq" id="WP_387907006.1">
    <property type="nucleotide sequence ID" value="NZ_JBIBEG010000009.1"/>
</dbReference>
<comment type="caution">
    <text evidence="1">The sequence shown here is derived from an EMBL/GenBank/DDBJ whole genome shotgun (WGS) entry which is preliminary data.</text>
</comment>
<dbReference type="EMBL" id="JBIBEG010000009">
    <property type="protein sequence ID" value="MFF5899713.1"/>
    <property type="molecule type" value="Genomic_DNA"/>
</dbReference>
<sequence>MRFRIPADGDEESLLDLQDWLAADPGTARVRVAPVGGGGGPTMNVLEAVDVILGNGVDLANFALAYATWRSVKQDESPARADGEGPGGRRLVHGDVSVDIGHLSSEELADLLRRLHDTPATGSDG</sequence>
<protein>
    <submittedName>
        <fullName evidence="1">Uncharacterized protein</fullName>
    </submittedName>
</protein>